<dbReference type="SUPFAM" id="SSF63965">
    <property type="entry name" value="Precorrin-8X methylmutase CbiC/CobH"/>
    <property type="match status" value="1"/>
</dbReference>
<sequence>MTYDYIRDGAAIYAKSFAMIRAEAELRAFDPAEEPVAVRIVHACGMVEAAADIRFTPGAVAAAKAALRAGAPVLCDVRMVADGVTRRRLPAGNEVVCTLNDPAVPGLAADLGTTRTAAAVELWRDRLAGSVVAIGNAPTALFHLLEMIARGAPMPAAVIGMPVGFVGAMESKEALLDFGRVPALVVRGRKGGSAMTAAAVNALASDEE</sequence>
<dbReference type="OrthoDB" id="9780708at2"/>
<dbReference type="EMBL" id="QYBB01000019">
    <property type="protein sequence ID" value="RYC30933.1"/>
    <property type="molecule type" value="Genomic_DNA"/>
</dbReference>
<comment type="pathway">
    <text evidence="1">Cofactor biosynthesis; adenosylcobalamin biosynthesis.</text>
</comment>
<evidence type="ECO:0000256" key="4">
    <source>
        <dbReference type="ARBA" id="ARBA00023235"/>
    </source>
</evidence>
<comment type="similarity">
    <text evidence="2">Belongs to the CobH/CbiC family.</text>
</comment>
<evidence type="ECO:0000256" key="3">
    <source>
        <dbReference type="ARBA" id="ARBA00022573"/>
    </source>
</evidence>
<proteinExistence type="inferred from homology"/>
<dbReference type="NCBIfam" id="NF006136">
    <property type="entry name" value="PRK08285.1"/>
    <property type="match status" value="1"/>
</dbReference>
<name>A0A4Q2U361_9HYPH</name>
<dbReference type="InterPro" id="IPR036588">
    <property type="entry name" value="CobH/CbiC_sf"/>
</dbReference>
<protein>
    <submittedName>
        <fullName evidence="6">Precorrin-8X methylmutase</fullName>
        <ecNumber evidence="6">5.4.99.61</ecNumber>
    </submittedName>
</protein>
<dbReference type="PANTHER" id="PTHR43588">
    <property type="entry name" value="COBALT-PRECORRIN-8 METHYLMUTASE"/>
    <property type="match status" value="1"/>
</dbReference>
<dbReference type="EC" id="5.4.99.61" evidence="6"/>
<dbReference type="Proteomes" id="UP000290759">
    <property type="component" value="Unassembled WGS sequence"/>
</dbReference>
<evidence type="ECO:0000259" key="5">
    <source>
        <dbReference type="Pfam" id="PF02570"/>
    </source>
</evidence>
<gene>
    <name evidence="6" type="ORF">D3273_16315</name>
</gene>
<reference evidence="6 7" key="1">
    <citation type="submission" date="2018-12" db="EMBL/GenBank/DDBJ databases">
        <authorList>
            <person name="Grouzdev D.S."/>
            <person name="Krutkina M.S."/>
        </authorList>
    </citation>
    <scope>NUCLEOTIDE SEQUENCE [LARGE SCALE GENOMIC DNA]</scope>
    <source>
        <strain evidence="6 7">RmlP026</strain>
    </source>
</reference>
<evidence type="ECO:0000256" key="1">
    <source>
        <dbReference type="ARBA" id="ARBA00004953"/>
    </source>
</evidence>
<dbReference type="RefSeq" id="WP_129227958.1">
    <property type="nucleotide sequence ID" value="NZ_QYBB01000019.1"/>
</dbReference>
<comment type="caution">
    <text evidence="6">The sequence shown here is derived from an EMBL/GenBank/DDBJ whole genome shotgun (WGS) entry which is preliminary data.</text>
</comment>
<reference evidence="6 7" key="2">
    <citation type="submission" date="2019-02" db="EMBL/GenBank/DDBJ databases">
        <title>'Lichenibacterium ramalinii' gen. nov. sp. nov., 'Lichenibacterium minor' gen. nov. sp. nov.</title>
        <authorList>
            <person name="Pankratov T."/>
        </authorList>
    </citation>
    <scope>NUCLEOTIDE SEQUENCE [LARGE SCALE GENOMIC DNA]</scope>
    <source>
        <strain evidence="6 7">RmlP026</strain>
    </source>
</reference>
<dbReference type="Gene3D" id="3.40.50.10230">
    <property type="entry name" value="Cobalamin biosynthesis CobH/CbiC, precorrin-8X methylmutase"/>
    <property type="match status" value="1"/>
</dbReference>
<accession>A0A4Q2U361</accession>
<evidence type="ECO:0000256" key="2">
    <source>
        <dbReference type="ARBA" id="ARBA00009774"/>
    </source>
</evidence>
<dbReference type="UniPathway" id="UPA00148"/>
<feature type="domain" description="Cobalamin biosynthesis precorrin-8X methylmutase CobH/CbiC" evidence="5">
    <location>
        <begin position="12"/>
        <end position="205"/>
    </location>
</feature>
<dbReference type="AlphaFoldDB" id="A0A4Q2U361"/>
<keyword evidence="7" id="KW-1185">Reference proteome</keyword>
<organism evidence="6 7">
    <name type="scientific">Lichenibacterium minor</name>
    <dbReference type="NCBI Taxonomy" id="2316528"/>
    <lineage>
        <taxon>Bacteria</taxon>
        <taxon>Pseudomonadati</taxon>
        <taxon>Pseudomonadota</taxon>
        <taxon>Alphaproteobacteria</taxon>
        <taxon>Hyphomicrobiales</taxon>
        <taxon>Lichenihabitantaceae</taxon>
        <taxon>Lichenibacterium</taxon>
    </lineage>
</organism>
<evidence type="ECO:0000313" key="7">
    <source>
        <dbReference type="Proteomes" id="UP000290759"/>
    </source>
</evidence>
<keyword evidence="4 6" id="KW-0413">Isomerase</keyword>
<evidence type="ECO:0000313" key="6">
    <source>
        <dbReference type="EMBL" id="RYC30933.1"/>
    </source>
</evidence>
<keyword evidence="3" id="KW-0169">Cobalamin biosynthesis</keyword>
<dbReference type="GO" id="GO:0009236">
    <property type="term" value="P:cobalamin biosynthetic process"/>
    <property type="evidence" value="ECO:0007669"/>
    <property type="project" value="UniProtKB-UniPathway"/>
</dbReference>
<dbReference type="InterPro" id="IPR003722">
    <property type="entry name" value="Cbl_synth_CobH/CbiC"/>
</dbReference>
<dbReference type="PANTHER" id="PTHR43588:SF1">
    <property type="entry name" value="COBALT-PRECORRIN-8 METHYLMUTASE"/>
    <property type="match status" value="1"/>
</dbReference>
<dbReference type="GO" id="GO:0016993">
    <property type="term" value="F:precorrin-8X methylmutase activity"/>
    <property type="evidence" value="ECO:0007669"/>
    <property type="project" value="UniProtKB-EC"/>
</dbReference>
<dbReference type="Pfam" id="PF02570">
    <property type="entry name" value="CbiC"/>
    <property type="match status" value="1"/>
</dbReference>